<evidence type="ECO:0000256" key="1">
    <source>
        <dbReference type="SAM" id="SignalP"/>
    </source>
</evidence>
<reference evidence="2" key="1">
    <citation type="submission" date="2023-08" db="EMBL/GenBank/DDBJ databases">
        <authorList>
            <person name="Chen Y."/>
            <person name="Shah S."/>
            <person name="Dougan E. K."/>
            <person name="Thang M."/>
            <person name="Chan C."/>
        </authorList>
    </citation>
    <scope>NUCLEOTIDE SEQUENCE</scope>
</reference>
<sequence length="1078" mass="120202">MLSLLRHVVWWLPVWAQEPDAAALLDQTSHYMHVAYDYQLHRASMPRSGEGDLWISWEAQPVVRLRGVATSPKFGRGVITLVLDAGKKAMYARIELENLHMDQCLMYPFPDGTAEVDRARLATLKRRHDEFGTWEHEEEHDYHTGKTTHLLPWTARYRMGFVTHNSSERMMGVMLRDGKRVVKKVEFQRPPEHSLHVPEAERGMFQPPSSKCQLPEEFVHDMGQVDLRPPHQRSSALNDLLLIMSSDDPIKEWSQEFFLVACMLLPGDVAIMLEDPEPPNIERLHHIAFDYSAVSTAAGGNVSRSQGAIWIDMENRAFRLNGNAKNTKVGDLHIDILVHANSANPQIYANVKLVDEDEHQCLQYEYPDLTGHPKEDLEDSSKRPLRFYSISEIDGEDCAVFTAPLARNRWLHVWVDMESQIPDAFLRTEIHHEGHVLRSTKVLQWRTGEDVAVQVQPKAEWHCSEAELGGRLARLDIRTMHHKSIQLEDSLFALHELSPDFAVREILGLTGDVAIVVKVPSPPDMGLLRRATLDYVMHLDSSMSRGPVNGNFAVDVNNRLVRLSAKDVDNARVTVAVNMGEALAVQIERPGQASRCLQMDLKAVPVSTLGALSAGIFQAVEALDGQECNHFKFPGTQTLDLWYSEEDKAICQIDLMSSSPSQLTRLDVLTFIRAYLPEVDVFAQFQGPPDTWRCPALAEGAWLSTGGHLAEQEATEDASAAAVGRVAQLLGMVGLLPSQAAAAITTLSISGNSGSSATRTSHSGLVLVRRPATSAPRCCATEGLQAKGMGKASPLVRDVAGTRYCYGDQVKSEQEWVDDFAAQLAGAQDVLGVCLKDGYYEQQIPQSNAPMNDDVMSPLLKSFGFSFRSSHPLEGFPEGLRGGQKFTGEAWRPPQVGSGELRVDLQRRRLYVRSSSKFSTGIPHVKSEIIYRGDLHKLYARTVLSGQGPDYVQCYVIDTAQALPATGPAKNPFTRGQLSGQAAPVPEQEGRMAQKYTFFLDPEKRLDFFVDGQRQLAYLKLKDLMRDVSTGVRTDSWVSAISEEVFEIADTWKCEQRLPEAYLNQLSGWDLIKVFLPA</sequence>
<evidence type="ECO:0000313" key="3">
    <source>
        <dbReference type="Proteomes" id="UP001178507"/>
    </source>
</evidence>
<accession>A0AA36JEX4</accession>
<feature type="signal peptide" evidence="1">
    <location>
        <begin position="1"/>
        <end position="16"/>
    </location>
</feature>
<proteinExistence type="predicted"/>
<keyword evidence="1" id="KW-0732">Signal</keyword>
<dbReference type="AlphaFoldDB" id="A0AA36JEX4"/>
<keyword evidence="3" id="KW-1185">Reference proteome</keyword>
<evidence type="ECO:0000313" key="2">
    <source>
        <dbReference type="EMBL" id="CAJ1404382.1"/>
    </source>
</evidence>
<gene>
    <name evidence="2" type="ORF">EVOR1521_LOCUS26835</name>
</gene>
<dbReference type="EMBL" id="CAUJNA010003538">
    <property type="protein sequence ID" value="CAJ1404382.1"/>
    <property type="molecule type" value="Genomic_DNA"/>
</dbReference>
<organism evidence="2 3">
    <name type="scientific">Effrenium voratum</name>
    <dbReference type="NCBI Taxonomy" id="2562239"/>
    <lineage>
        <taxon>Eukaryota</taxon>
        <taxon>Sar</taxon>
        <taxon>Alveolata</taxon>
        <taxon>Dinophyceae</taxon>
        <taxon>Suessiales</taxon>
        <taxon>Symbiodiniaceae</taxon>
        <taxon>Effrenium</taxon>
    </lineage>
</organism>
<feature type="chain" id="PRO_5041441789" evidence="1">
    <location>
        <begin position="17"/>
        <end position="1078"/>
    </location>
</feature>
<name>A0AA36JEX4_9DINO</name>
<dbReference type="Proteomes" id="UP001178507">
    <property type="component" value="Unassembled WGS sequence"/>
</dbReference>
<comment type="caution">
    <text evidence="2">The sequence shown here is derived from an EMBL/GenBank/DDBJ whole genome shotgun (WGS) entry which is preliminary data.</text>
</comment>
<protein>
    <submittedName>
        <fullName evidence="2">Uncharacterized protein</fullName>
    </submittedName>
</protein>